<proteinExistence type="predicted"/>
<dbReference type="EMBL" id="RJVU01008125">
    <property type="protein sequence ID" value="ROL53632.1"/>
    <property type="molecule type" value="Genomic_DNA"/>
</dbReference>
<dbReference type="Proteomes" id="UP000281406">
    <property type="component" value="Unassembled WGS sequence"/>
</dbReference>
<protein>
    <submittedName>
        <fullName evidence="1">Uncharacterized protein</fullName>
    </submittedName>
</protein>
<reference evidence="1 2" key="1">
    <citation type="submission" date="2018-10" db="EMBL/GenBank/DDBJ databases">
        <title>Genome assembly for a Yunnan-Guizhou Plateau 3E fish, Anabarilius grahami (Regan), and its evolutionary and genetic applications.</title>
        <authorList>
            <person name="Jiang W."/>
        </authorList>
    </citation>
    <scope>NUCLEOTIDE SEQUENCE [LARGE SCALE GENOMIC DNA]</scope>
    <source>
        <strain evidence="1">AG-KIZ</strain>
        <tissue evidence="1">Muscle</tissue>
    </source>
</reference>
<accession>A0A3N0Z5Q5</accession>
<dbReference type="AlphaFoldDB" id="A0A3N0Z5Q5"/>
<name>A0A3N0Z5Q5_ANAGA</name>
<gene>
    <name evidence="1" type="ORF">DPX16_4404</name>
</gene>
<sequence length="83" mass="9274">MQPTASDGHNGESRDIQDVRWIQANRREQKRLMGERQWAEVTGGVQKSYDEAVKGLFIRLPVVLLATAESDPRDGPSPPSTLE</sequence>
<evidence type="ECO:0000313" key="2">
    <source>
        <dbReference type="Proteomes" id="UP000281406"/>
    </source>
</evidence>
<keyword evidence="2" id="KW-1185">Reference proteome</keyword>
<comment type="caution">
    <text evidence="1">The sequence shown here is derived from an EMBL/GenBank/DDBJ whole genome shotgun (WGS) entry which is preliminary data.</text>
</comment>
<evidence type="ECO:0000313" key="1">
    <source>
        <dbReference type="EMBL" id="ROL53632.1"/>
    </source>
</evidence>
<organism evidence="1 2">
    <name type="scientific">Anabarilius grahami</name>
    <name type="common">Kanglang fish</name>
    <name type="synonym">Barilius grahami</name>
    <dbReference type="NCBI Taxonomy" id="495550"/>
    <lineage>
        <taxon>Eukaryota</taxon>
        <taxon>Metazoa</taxon>
        <taxon>Chordata</taxon>
        <taxon>Craniata</taxon>
        <taxon>Vertebrata</taxon>
        <taxon>Euteleostomi</taxon>
        <taxon>Actinopterygii</taxon>
        <taxon>Neopterygii</taxon>
        <taxon>Teleostei</taxon>
        <taxon>Ostariophysi</taxon>
        <taxon>Cypriniformes</taxon>
        <taxon>Xenocyprididae</taxon>
        <taxon>Xenocypridinae</taxon>
        <taxon>Xenocypridinae incertae sedis</taxon>
        <taxon>Anabarilius</taxon>
    </lineage>
</organism>